<evidence type="ECO:0000313" key="11">
    <source>
        <dbReference type="WBParaSite" id="TCONS_00004068.p1"/>
    </source>
</evidence>
<dbReference type="Proteomes" id="UP000035681">
    <property type="component" value="Unplaced"/>
</dbReference>
<feature type="transmembrane region" description="Helical" evidence="7">
    <location>
        <begin position="146"/>
        <end position="164"/>
    </location>
</feature>
<evidence type="ECO:0000256" key="7">
    <source>
        <dbReference type="RuleBase" id="RU079119"/>
    </source>
</evidence>
<keyword evidence="2 7" id="KW-0808">Transferase</keyword>
<dbReference type="EC" id="2.3.1.225" evidence="7"/>
<evidence type="ECO:0000256" key="6">
    <source>
        <dbReference type="ARBA" id="ARBA00023315"/>
    </source>
</evidence>
<keyword evidence="10" id="KW-1185">Reference proteome</keyword>
<dbReference type="AlphaFoldDB" id="A0AAF5CZC1"/>
<dbReference type="InterPro" id="IPR001594">
    <property type="entry name" value="Palmitoyltrfase_DHHC"/>
</dbReference>
<feature type="signal peptide" evidence="8">
    <location>
        <begin position="1"/>
        <end position="20"/>
    </location>
</feature>
<feature type="transmembrane region" description="Helical" evidence="7">
    <location>
        <begin position="233"/>
        <end position="259"/>
    </location>
</feature>
<dbReference type="PANTHER" id="PTHR22883:SF203">
    <property type="entry name" value="PALMITOYLTRANSFERASE"/>
    <property type="match status" value="1"/>
</dbReference>
<organism evidence="10 11">
    <name type="scientific">Strongyloides stercoralis</name>
    <name type="common">Threadworm</name>
    <dbReference type="NCBI Taxonomy" id="6248"/>
    <lineage>
        <taxon>Eukaryota</taxon>
        <taxon>Metazoa</taxon>
        <taxon>Ecdysozoa</taxon>
        <taxon>Nematoda</taxon>
        <taxon>Chromadorea</taxon>
        <taxon>Rhabditida</taxon>
        <taxon>Tylenchina</taxon>
        <taxon>Panagrolaimomorpha</taxon>
        <taxon>Strongyloidoidea</taxon>
        <taxon>Strongyloididae</taxon>
        <taxon>Strongyloides</taxon>
    </lineage>
</organism>
<evidence type="ECO:0000313" key="10">
    <source>
        <dbReference type="Proteomes" id="UP000035681"/>
    </source>
</evidence>
<evidence type="ECO:0000256" key="3">
    <source>
        <dbReference type="ARBA" id="ARBA00022692"/>
    </source>
</evidence>
<dbReference type="PROSITE" id="PS50216">
    <property type="entry name" value="DHHC"/>
    <property type="match status" value="1"/>
</dbReference>
<comment type="subcellular location">
    <subcellularLocation>
        <location evidence="1">Membrane</location>
        <topology evidence="1">Multi-pass membrane protein</topology>
    </subcellularLocation>
</comment>
<dbReference type="InterPro" id="IPR039859">
    <property type="entry name" value="PFA4/ZDH16/20/ERF2-like"/>
</dbReference>
<evidence type="ECO:0000256" key="8">
    <source>
        <dbReference type="SAM" id="SignalP"/>
    </source>
</evidence>
<evidence type="ECO:0000259" key="9">
    <source>
        <dbReference type="Pfam" id="PF01529"/>
    </source>
</evidence>
<evidence type="ECO:0000256" key="2">
    <source>
        <dbReference type="ARBA" id="ARBA00022679"/>
    </source>
</evidence>
<dbReference type="Pfam" id="PF01529">
    <property type="entry name" value="DHHC"/>
    <property type="match status" value="1"/>
</dbReference>
<dbReference type="PANTHER" id="PTHR22883">
    <property type="entry name" value="ZINC FINGER DHHC DOMAIN CONTAINING PROTEIN"/>
    <property type="match status" value="1"/>
</dbReference>
<evidence type="ECO:0000256" key="5">
    <source>
        <dbReference type="ARBA" id="ARBA00023136"/>
    </source>
</evidence>
<dbReference type="GO" id="GO:0005794">
    <property type="term" value="C:Golgi apparatus"/>
    <property type="evidence" value="ECO:0007669"/>
    <property type="project" value="TreeGrafter"/>
</dbReference>
<dbReference type="WBParaSite" id="TCONS_00004068.p1">
    <property type="protein sequence ID" value="TCONS_00004068.p1"/>
    <property type="gene ID" value="XLOC_001012"/>
</dbReference>
<keyword evidence="4 7" id="KW-1133">Transmembrane helix</keyword>
<evidence type="ECO:0000256" key="4">
    <source>
        <dbReference type="ARBA" id="ARBA00022989"/>
    </source>
</evidence>
<feature type="domain" description="Palmitoyltransferase DHHC" evidence="9">
    <location>
        <begin position="186"/>
        <end position="322"/>
    </location>
</feature>
<dbReference type="GO" id="GO:0019706">
    <property type="term" value="F:protein-cysteine S-palmitoyltransferase activity"/>
    <property type="evidence" value="ECO:0007669"/>
    <property type="project" value="UniProtKB-EC"/>
</dbReference>
<feature type="chain" id="PRO_5042285355" description="Palmitoyltransferase" evidence="8">
    <location>
        <begin position="21"/>
        <end position="457"/>
    </location>
</feature>
<name>A0AAF5CZC1_STRER</name>
<keyword evidence="8" id="KW-0732">Signal</keyword>
<comment type="similarity">
    <text evidence="7">Belongs to the DHHC palmitoyltransferase family.</text>
</comment>
<dbReference type="GO" id="GO:0005783">
    <property type="term" value="C:endoplasmic reticulum"/>
    <property type="evidence" value="ECO:0007669"/>
    <property type="project" value="TreeGrafter"/>
</dbReference>
<proteinExistence type="inferred from homology"/>
<accession>A0AAF5CZC1</accession>
<keyword evidence="5 7" id="KW-0472">Membrane</keyword>
<dbReference type="GO" id="GO:0006612">
    <property type="term" value="P:protein targeting to membrane"/>
    <property type="evidence" value="ECO:0007669"/>
    <property type="project" value="TreeGrafter"/>
</dbReference>
<keyword evidence="3 7" id="KW-0812">Transmembrane</keyword>
<evidence type="ECO:0000256" key="1">
    <source>
        <dbReference type="ARBA" id="ARBA00004141"/>
    </source>
</evidence>
<feature type="transmembrane region" description="Helical" evidence="7">
    <location>
        <begin position="283"/>
        <end position="306"/>
    </location>
</feature>
<comment type="domain">
    <text evidence="7">The DHHC domain is required for palmitoyltransferase activity.</text>
</comment>
<protein>
    <recommendedName>
        <fullName evidence="7">Palmitoyltransferase</fullName>
        <ecNumber evidence="7">2.3.1.225</ecNumber>
    </recommendedName>
</protein>
<reference evidence="11" key="1">
    <citation type="submission" date="2024-02" db="UniProtKB">
        <authorList>
            <consortium name="WormBaseParasite"/>
        </authorList>
    </citation>
    <scope>IDENTIFICATION</scope>
</reference>
<feature type="transmembrane region" description="Helical" evidence="7">
    <location>
        <begin position="108"/>
        <end position="126"/>
    </location>
</feature>
<dbReference type="GO" id="GO:0016020">
    <property type="term" value="C:membrane"/>
    <property type="evidence" value="ECO:0007669"/>
    <property type="project" value="UniProtKB-SubCell"/>
</dbReference>
<feature type="transmembrane region" description="Helical" evidence="7">
    <location>
        <begin position="68"/>
        <end position="87"/>
    </location>
</feature>
<comment type="catalytic activity">
    <reaction evidence="7">
        <text>L-cysteinyl-[protein] + hexadecanoyl-CoA = S-hexadecanoyl-L-cysteinyl-[protein] + CoA</text>
        <dbReference type="Rhea" id="RHEA:36683"/>
        <dbReference type="Rhea" id="RHEA-COMP:10131"/>
        <dbReference type="Rhea" id="RHEA-COMP:11032"/>
        <dbReference type="ChEBI" id="CHEBI:29950"/>
        <dbReference type="ChEBI" id="CHEBI:57287"/>
        <dbReference type="ChEBI" id="CHEBI:57379"/>
        <dbReference type="ChEBI" id="CHEBI:74151"/>
        <dbReference type="EC" id="2.3.1.225"/>
    </reaction>
</comment>
<keyword evidence="6 7" id="KW-0012">Acyltransferase</keyword>
<sequence length="457" mass="52718">MEMNIYFFVLLIVLFAITSGRSIIKRQTFYYDPELKKYAQTHAGTTYSHGTASLYGPEEWGKWYARTMMRWGVFIILFFIKNLLFIYTKIQKNMVKKRHYTWRRVNGFTLPIHPLQVLLWAIYLVLPIPSAISTFPMPLFPLTPSIIIFFHLLLIILILYLSLFDPGIKINHLPREYNQENGHVIENLKCQICFHTVDHTTKHCKSCNKCISGFDHHCVWLNNCIGKKNYKAFFILVLLMAITSTMSLAIDVSLIIIYFTNNQNLFDYDNEIEIIFFTLTSKIWLFIISITLIINAGLTVVTVNLLQFHIILIKRNLTTVAYLTMYSKKKVKTTTGTKTISTNVTSRRQPLSNEKNKSKNLVPSVHSLTLNNTINKYIPNEGVKIITPETSHKPSLQHSKGTRFPYRSTFGTIFSGNKQYLGSHRISPTRNIHKNSTLVIPPERHTVSIVSNDSSNI</sequence>